<keyword evidence="16" id="KW-1185">Reference proteome</keyword>
<dbReference type="InterPro" id="IPR019803">
    <property type="entry name" value="Glypican_CS"/>
</dbReference>
<dbReference type="PANTHER" id="PTHR10822">
    <property type="entry name" value="GLYPICAN"/>
    <property type="match status" value="1"/>
</dbReference>
<keyword evidence="5 14" id="KW-0732">Signal</keyword>
<dbReference type="GO" id="GO:1905475">
    <property type="term" value="P:regulation of protein localization to membrane"/>
    <property type="evidence" value="ECO:0007669"/>
    <property type="project" value="TreeGrafter"/>
</dbReference>
<name>A0AAV7L1J8_PLEWA</name>
<keyword evidence="10 12" id="KW-0449">Lipoprotein</keyword>
<dbReference type="GO" id="GO:0005576">
    <property type="term" value="C:extracellular region"/>
    <property type="evidence" value="ECO:0007669"/>
    <property type="project" value="TreeGrafter"/>
</dbReference>
<evidence type="ECO:0000256" key="14">
    <source>
        <dbReference type="SAM" id="SignalP"/>
    </source>
</evidence>
<dbReference type="InterPro" id="IPR001863">
    <property type="entry name" value="Glypican"/>
</dbReference>
<evidence type="ECO:0000256" key="12">
    <source>
        <dbReference type="RuleBase" id="RU003519"/>
    </source>
</evidence>
<evidence type="ECO:0000256" key="6">
    <source>
        <dbReference type="ARBA" id="ARBA00022974"/>
    </source>
</evidence>
<evidence type="ECO:0000256" key="1">
    <source>
        <dbReference type="ARBA" id="ARBA00004609"/>
    </source>
</evidence>
<evidence type="ECO:0000256" key="4">
    <source>
        <dbReference type="ARBA" id="ARBA00022622"/>
    </source>
</evidence>
<feature type="chain" id="PRO_5043540946" description="Glypican-6" evidence="14">
    <location>
        <begin position="20"/>
        <end position="684"/>
    </location>
</feature>
<feature type="compositionally biased region" description="Basic and acidic residues" evidence="13">
    <location>
        <begin position="624"/>
        <end position="651"/>
    </location>
</feature>
<comment type="caution">
    <text evidence="15">The sequence shown here is derived from an EMBL/GenBank/DDBJ whole genome shotgun (WGS) entry which is preliminary data.</text>
</comment>
<dbReference type="GO" id="GO:0045202">
    <property type="term" value="C:synapse"/>
    <property type="evidence" value="ECO:0007669"/>
    <property type="project" value="TreeGrafter"/>
</dbReference>
<accession>A0AAV7L1J8</accession>
<evidence type="ECO:0000256" key="8">
    <source>
        <dbReference type="ARBA" id="ARBA00023180"/>
    </source>
</evidence>
<evidence type="ECO:0000256" key="9">
    <source>
        <dbReference type="ARBA" id="ARBA00023207"/>
    </source>
</evidence>
<reference evidence="15" key="1">
    <citation type="journal article" date="2022" name="bioRxiv">
        <title>Sequencing and chromosome-scale assembly of the giantPleurodeles waltlgenome.</title>
        <authorList>
            <person name="Brown T."/>
            <person name="Elewa A."/>
            <person name="Iarovenko S."/>
            <person name="Subramanian E."/>
            <person name="Araus A.J."/>
            <person name="Petzold A."/>
            <person name="Susuki M."/>
            <person name="Suzuki K.-i.T."/>
            <person name="Hayashi T."/>
            <person name="Toyoda A."/>
            <person name="Oliveira C."/>
            <person name="Osipova E."/>
            <person name="Leigh N.D."/>
            <person name="Simon A."/>
            <person name="Yun M.H."/>
        </authorList>
    </citation>
    <scope>NUCLEOTIDE SEQUENCE</scope>
    <source>
        <strain evidence="15">20211129_DDA</strain>
        <tissue evidence="15">Liver</tissue>
    </source>
</reference>
<evidence type="ECO:0000256" key="10">
    <source>
        <dbReference type="ARBA" id="ARBA00023288"/>
    </source>
</evidence>
<evidence type="ECO:0000313" key="15">
    <source>
        <dbReference type="EMBL" id="KAJ1084744.1"/>
    </source>
</evidence>
<proteinExistence type="inferred from homology"/>
<gene>
    <name evidence="15" type="ORF">NDU88_004890</name>
</gene>
<dbReference type="GO" id="GO:0007224">
    <property type="term" value="P:smoothened signaling pathway"/>
    <property type="evidence" value="ECO:0007669"/>
    <property type="project" value="TreeGrafter"/>
</dbReference>
<evidence type="ECO:0008006" key="17">
    <source>
        <dbReference type="Google" id="ProtNLM"/>
    </source>
</evidence>
<dbReference type="GO" id="GO:0009966">
    <property type="term" value="P:regulation of signal transduction"/>
    <property type="evidence" value="ECO:0007669"/>
    <property type="project" value="InterPro"/>
</dbReference>
<sequence>MRAALGPRGLFLPLCLCWSYPAPMRSSGSCADTGCAPGPRGRRPPHCLRRPCLPRRVILWVALRVDGVRLDPAGYLRPFCLRSLSVLCSPAAAPGLTRALLALSRAPPRPRAFLSRSSLAPPSVEMGPSGPGCCLLLAAALSLCFWEARGRSCADSRQVLGGKGFSLSMVPPSLISGEHLRICPQDYTCCASETEERLNWQSEMDFKALVEDSSNFLLTVFTERHRKFHEFFRELIYISEKSMSQMFTQTYGRLYTQNAQVFDELFKELHQYYLGGKVHLEDALGDFWTRLLERMFQLVNPQYQFTEDYLECVSKHSEQLRPFGDVPRKLKVQVTRAFIAARAFMQGLATGRDIVTKASKISPTGECLRAVMRMTYCPLCRGMPSLKPCNGFCLNVMKGCLANLADLDVEWNNFIDALIQVAERLEGPFNFELAADSIGVKISEGIMYMQENTVQTSTKVYQGCGNPRPAPGRTKRAPKDETKRRFRTYSPEEKPTTAAGTNLDRLITDVKEKLKLMKRFWVTLPHTLCSDDKVAADVTNEDKCWNGQARGRYLPDVTGDGLVNQINNPEVEVNIEQLDVRTRQQIMQLRITTNRLRSAYSGNDVDFQDGAYDDGSGGSGGGERYIEDRPLGPKPGVRQDEGRSTRKERPGKGNRQNQPNCGLSVEISPILMLLGLLLLTWCWR</sequence>
<keyword evidence="8" id="KW-0325">Glycoprotein</keyword>
<evidence type="ECO:0000256" key="5">
    <source>
        <dbReference type="ARBA" id="ARBA00022729"/>
    </source>
</evidence>
<comment type="similarity">
    <text evidence="2 11">Belongs to the glypican family.</text>
</comment>
<dbReference type="Proteomes" id="UP001066276">
    <property type="component" value="Chromosome 12"/>
</dbReference>
<feature type="region of interest" description="Disordered" evidence="13">
    <location>
        <begin position="607"/>
        <end position="661"/>
    </location>
</feature>
<protein>
    <recommendedName>
        <fullName evidence="17">Glypican-6</fullName>
    </recommendedName>
</protein>
<evidence type="ECO:0000256" key="3">
    <source>
        <dbReference type="ARBA" id="ARBA00022475"/>
    </source>
</evidence>
<feature type="region of interest" description="Disordered" evidence="13">
    <location>
        <begin position="463"/>
        <end position="498"/>
    </location>
</feature>
<evidence type="ECO:0000256" key="7">
    <source>
        <dbReference type="ARBA" id="ARBA00023136"/>
    </source>
</evidence>
<keyword evidence="4 12" id="KW-0336">GPI-anchor</keyword>
<dbReference type="GO" id="GO:0005886">
    <property type="term" value="C:plasma membrane"/>
    <property type="evidence" value="ECO:0007669"/>
    <property type="project" value="UniProtKB-SubCell"/>
</dbReference>
<comment type="function">
    <text evidence="12">Cell surface proteoglycan.</text>
</comment>
<keyword evidence="6 12" id="KW-0654">Proteoglycan</keyword>
<dbReference type="EMBL" id="JANPWB010000016">
    <property type="protein sequence ID" value="KAJ1084744.1"/>
    <property type="molecule type" value="Genomic_DNA"/>
</dbReference>
<comment type="subcellular location">
    <subcellularLocation>
        <location evidence="1 12">Cell membrane</location>
        <topology evidence="1 12">Lipid-anchor</topology>
        <topology evidence="1 12">GPI-anchor</topology>
    </subcellularLocation>
</comment>
<keyword evidence="7 12" id="KW-0472">Membrane</keyword>
<dbReference type="GO" id="GO:0098552">
    <property type="term" value="C:side of membrane"/>
    <property type="evidence" value="ECO:0007669"/>
    <property type="project" value="UniProtKB-KW"/>
</dbReference>
<keyword evidence="9 12" id="KW-0357">Heparan sulfate</keyword>
<evidence type="ECO:0000256" key="2">
    <source>
        <dbReference type="ARBA" id="ARBA00010260"/>
    </source>
</evidence>
<dbReference type="Pfam" id="PF01153">
    <property type="entry name" value="Glypican"/>
    <property type="match status" value="1"/>
</dbReference>
<dbReference type="GO" id="GO:0009986">
    <property type="term" value="C:cell surface"/>
    <property type="evidence" value="ECO:0007669"/>
    <property type="project" value="TreeGrafter"/>
</dbReference>
<dbReference type="GO" id="GO:0016477">
    <property type="term" value="P:cell migration"/>
    <property type="evidence" value="ECO:0007669"/>
    <property type="project" value="TreeGrafter"/>
</dbReference>
<feature type="signal peptide" evidence="14">
    <location>
        <begin position="1"/>
        <end position="19"/>
    </location>
</feature>
<evidence type="ECO:0000256" key="11">
    <source>
        <dbReference type="RuleBase" id="RU003518"/>
    </source>
</evidence>
<dbReference type="AlphaFoldDB" id="A0AAV7L1J8"/>
<keyword evidence="3" id="KW-1003">Cell membrane</keyword>
<dbReference type="PANTHER" id="PTHR10822:SF24">
    <property type="entry name" value="GLYPICAN-2"/>
    <property type="match status" value="1"/>
</dbReference>
<organism evidence="15 16">
    <name type="scientific">Pleurodeles waltl</name>
    <name type="common">Iberian ribbed newt</name>
    <dbReference type="NCBI Taxonomy" id="8319"/>
    <lineage>
        <taxon>Eukaryota</taxon>
        <taxon>Metazoa</taxon>
        <taxon>Chordata</taxon>
        <taxon>Craniata</taxon>
        <taxon>Vertebrata</taxon>
        <taxon>Euteleostomi</taxon>
        <taxon>Amphibia</taxon>
        <taxon>Batrachia</taxon>
        <taxon>Caudata</taxon>
        <taxon>Salamandroidea</taxon>
        <taxon>Salamandridae</taxon>
        <taxon>Pleurodelinae</taxon>
        <taxon>Pleurodeles</taxon>
    </lineage>
</organism>
<evidence type="ECO:0000256" key="13">
    <source>
        <dbReference type="SAM" id="MobiDB-lite"/>
    </source>
</evidence>
<evidence type="ECO:0000313" key="16">
    <source>
        <dbReference type="Proteomes" id="UP001066276"/>
    </source>
</evidence>
<dbReference type="PROSITE" id="PS01207">
    <property type="entry name" value="GLYPICAN"/>
    <property type="match status" value="1"/>
</dbReference>